<reference evidence="3" key="1">
    <citation type="submission" date="2020-01" db="EMBL/GenBank/DDBJ databases">
        <authorList>
            <person name="Mishra B."/>
        </authorList>
    </citation>
    <scope>NUCLEOTIDE SEQUENCE [LARGE SCALE GENOMIC DNA]</scope>
</reference>
<gene>
    <name evidence="3" type="ORF">MERR_LOCUS20782</name>
</gene>
<feature type="domain" description="Transposase MuDR plant" evidence="2">
    <location>
        <begin position="47"/>
        <end position="114"/>
    </location>
</feature>
<evidence type="ECO:0000259" key="2">
    <source>
        <dbReference type="Pfam" id="PF03108"/>
    </source>
</evidence>
<proteinExistence type="predicted"/>
<protein>
    <recommendedName>
        <fullName evidence="2">Transposase MuDR plant domain-containing protein</fullName>
    </recommendedName>
</protein>
<organism evidence="3 4">
    <name type="scientific">Microthlaspi erraticum</name>
    <dbReference type="NCBI Taxonomy" id="1685480"/>
    <lineage>
        <taxon>Eukaryota</taxon>
        <taxon>Viridiplantae</taxon>
        <taxon>Streptophyta</taxon>
        <taxon>Embryophyta</taxon>
        <taxon>Tracheophyta</taxon>
        <taxon>Spermatophyta</taxon>
        <taxon>Magnoliopsida</taxon>
        <taxon>eudicotyledons</taxon>
        <taxon>Gunneridae</taxon>
        <taxon>Pentapetalae</taxon>
        <taxon>rosids</taxon>
        <taxon>malvids</taxon>
        <taxon>Brassicales</taxon>
        <taxon>Brassicaceae</taxon>
        <taxon>Coluteocarpeae</taxon>
        <taxon>Microthlaspi</taxon>
    </lineage>
</organism>
<dbReference type="OrthoDB" id="1051229at2759"/>
<feature type="region of interest" description="Disordered" evidence="1">
    <location>
        <begin position="161"/>
        <end position="186"/>
    </location>
</feature>
<dbReference type="Proteomes" id="UP000467841">
    <property type="component" value="Unassembled WGS sequence"/>
</dbReference>
<evidence type="ECO:0000256" key="1">
    <source>
        <dbReference type="SAM" id="MobiDB-lite"/>
    </source>
</evidence>
<feature type="compositionally biased region" description="Polar residues" evidence="1">
    <location>
        <begin position="173"/>
        <end position="186"/>
    </location>
</feature>
<sequence>MVSSGRAYDDVLCDKSEYVDRSRMHGYVDLPHAVERRQFDDAWEDGMSLGLGQEYESKQEVRDVTDRASHEKCFGVSTVKSDSKLLVVKCREAKNGCDWYVHVEKVKKSAYFSVRAYMKMHTCPRASASTSNNKTKGTGRLVASILHEDYQGYSSVYGSKRPQRIKMTRQDANKSSSSSTIEKPAF</sequence>
<accession>A0A6D2IWH7</accession>
<name>A0A6D2IWH7_9BRAS</name>
<dbReference type="InterPro" id="IPR004332">
    <property type="entry name" value="Transposase_MuDR"/>
</dbReference>
<dbReference type="AlphaFoldDB" id="A0A6D2IWH7"/>
<dbReference type="EMBL" id="CACVBM020001134">
    <property type="protein sequence ID" value="CAA7033547.1"/>
    <property type="molecule type" value="Genomic_DNA"/>
</dbReference>
<comment type="caution">
    <text evidence="3">The sequence shown here is derived from an EMBL/GenBank/DDBJ whole genome shotgun (WGS) entry which is preliminary data.</text>
</comment>
<evidence type="ECO:0000313" key="4">
    <source>
        <dbReference type="Proteomes" id="UP000467841"/>
    </source>
</evidence>
<evidence type="ECO:0000313" key="3">
    <source>
        <dbReference type="EMBL" id="CAA7033547.1"/>
    </source>
</evidence>
<dbReference type="Pfam" id="PF03108">
    <property type="entry name" value="DBD_Tnp_Mut"/>
    <property type="match status" value="1"/>
</dbReference>
<keyword evidence="4" id="KW-1185">Reference proteome</keyword>